<feature type="region of interest" description="Disordered" evidence="1">
    <location>
        <begin position="1"/>
        <end position="20"/>
    </location>
</feature>
<dbReference type="EMBL" id="MFLZ01000020">
    <property type="protein sequence ID" value="OGG79761.1"/>
    <property type="molecule type" value="Genomic_DNA"/>
</dbReference>
<evidence type="ECO:0000313" key="3">
    <source>
        <dbReference type="Proteomes" id="UP000177372"/>
    </source>
</evidence>
<proteinExistence type="predicted"/>
<feature type="compositionally biased region" description="Basic and acidic residues" evidence="1">
    <location>
        <begin position="655"/>
        <end position="677"/>
    </location>
</feature>
<evidence type="ECO:0000256" key="1">
    <source>
        <dbReference type="SAM" id="MobiDB-lite"/>
    </source>
</evidence>
<accession>A0A1F6F1Q4</accession>
<evidence type="ECO:0000313" key="2">
    <source>
        <dbReference type="EMBL" id="OGG79761.1"/>
    </source>
</evidence>
<dbReference type="Proteomes" id="UP000177372">
    <property type="component" value="Unassembled WGS sequence"/>
</dbReference>
<name>A0A1F6F1Q4_9BACT</name>
<feature type="region of interest" description="Disordered" evidence="1">
    <location>
        <begin position="653"/>
        <end position="677"/>
    </location>
</feature>
<feature type="compositionally biased region" description="Polar residues" evidence="1">
    <location>
        <begin position="1"/>
        <end position="11"/>
    </location>
</feature>
<reference evidence="2 3" key="1">
    <citation type="journal article" date="2016" name="Nat. Commun.">
        <title>Thousands of microbial genomes shed light on interconnected biogeochemical processes in an aquifer system.</title>
        <authorList>
            <person name="Anantharaman K."/>
            <person name="Brown C.T."/>
            <person name="Hug L.A."/>
            <person name="Sharon I."/>
            <person name="Castelle C.J."/>
            <person name="Probst A.J."/>
            <person name="Thomas B.C."/>
            <person name="Singh A."/>
            <person name="Wilkins M.J."/>
            <person name="Karaoz U."/>
            <person name="Brodie E.L."/>
            <person name="Williams K.H."/>
            <person name="Hubbard S.S."/>
            <person name="Banfield J.F."/>
        </authorList>
    </citation>
    <scope>NUCLEOTIDE SEQUENCE [LARGE SCALE GENOMIC DNA]</scope>
</reference>
<feature type="region of interest" description="Disordered" evidence="1">
    <location>
        <begin position="52"/>
        <end position="90"/>
    </location>
</feature>
<dbReference type="AlphaFoldDB" id="A0A1F6F1Q4"/>
<gene>
    <name evidence="2" type="ORF">A3A39_04560</name>
</gene>
<comment type="caution">
    <text evidence="2">The sequence shown here is derived from an EMBL/GenBank/DDBJ whole genome shotgun (WGS) entry which is preliminary data.</text>
</comment>
<protein>
    <submittedName>
        <fullName evidence="2">Uncharacterized protein</fullName>
    </submittedName>
</protein>
<organism evidence="2 3">
    <name type="scientific">Candidatus Kaiserbacteria bacterium RIFCSPLOWO2_01_FULL_54_13</name>
    <dbReference type="NCBI Taxonomy" id="1798512"/>
    <lineage>
        <taxon>Bacteria</taxon>
        <taxon>Candidatus Kaiseribacteriota</taxon>
    </lineage>
</organism>
<sequence length="817" mass="93668">MGELESNLQNPEKNKKSRLLSSIAKSRIAKTVRAGGALAMLYAAAPGIAQEAEAGPKERPVAVEKASSKIKSPESAKKPSPAEQLRQKKEVAERAAKRALEEKQAFEQLKLSDVPQVFLEKITAAKDGRSLSSVIGQKEFEGLNPDQQFSLLKYMNSSRFADQYDVYDNVLFRLMRLPLTEETRNFALEVAPHVKPRDKDDTSYTFGVQTYMASVLRKSSEDRTYRELARSNKDWSEKMILALAKNTPREGLMHNVVSQLYRHAPFMRGWGNNQIDVDDLIRKAYPLQSLPDIEKRYSQLVIYHDGKGNTRPDPKWFFLSSYWQYLLPEEKMTFVHKLLSKPSDETAQRKNDDVLQHMLIERNYWKDESREAYGRIIEEFAKADPNKLLRMYVRTGHSANWGEDLAGLKLALTDPRTHPQVRVNFIKLASIESSGTLAIRDELMKLVPPEELIVTRNKEPAAIKYENPFDRNLYRHTFGNANIFDDEALKNIREIRREDLPDDIQKLPPLETAQWQVMIARNLFFQNKKADQVAVRQEAERIREFREKYAEYPLFNHTTIASHEEIYKGRPRFGTAEFIEGVKKHASDTLHISPHLNRERGDYRVTRESLRNAKEKILQSIRTTQAPFTFFADMHGGGHDNGAIYLSDGQLPNTMEEKENGKGREDKRQPKETERTEKITAEEIAHAFVERYRDPRKLQMALSKPDVVILASCFSSNIVRSVAKILRDARMPIPVLIGMAEYGQVGFSQFYLKEGSDFARNTILQAEKNRPPTIGGIIDYTFQQRSSKPVVIVPDNNGNYMQLSDAEWFANVHTNVG</sequence>
<dbReference type="STRING" id="1798512.A3A39_04560"/>